<dbReference type="RefSeq" id="WP_007462969.1">
    <property type="nucleotide sequence ID" value="NZ_AMZO01000004.1"/>
</dbReference>
<dbReference type="InterPro" id="IPR033444">
    <property type="entry name" value="MASE5"/>
</dbReference>
<protein>
    <recommendedName>
        <fullName evidence="1">diguanylate cyclase</fullName>
        <ecNumber evidence="1">2.7.7.65</ecNumber>
    </recommendedName>
</protein>
<evidence type="ECO:0000256" key="1">
    <source>
        <dbReference type="ARBA" id="ARBA00012528"/>
    </source>
</evidence>
<dbReference type="PATRIC" id="fig|1056511.3.peg.931"/>
<dbReference type="PANTHER" id="PTHR45138:SF9">
    <property type="entry name" value="DIGUANYLATE CYCLASE DGCM-RELATED"/>
    <property type="match status" value="1"/>
</dbReference>
<comment type="caution">
    <text evidence="5">The sequence shown here is derived from an EMBL/GenBank/DDBJ whole genome shotgun (WGS) entry which is preliminary data.</text>
</comment>
<keyword evidence="3" id="KW-1133">Transmembrane helix</keyword>
<feature type="transmembrane region" description="Helical" evidence="3">
    <location>
        <begin position="90"/>
        <end position="110"/>
    </location>
</feature>
<feature type="transmembrane region" description="Helical" evidence="3">
    <location>
        <begin position="29"/>
        <end position="47"/>
    </location>
</feature>
<accession>L8JFR0</accession>
<sequence>MIHHIDSRSNGQGYLEQQKFDRQLQGWKLITATSVLLLGLIAIELFWGQPTIDSSVKSSFSGVVAVLGVGALALWTVVQIITFRVRWQIVSLALAGLLGIGWAVLFPLLLHDTYFTTLYVYGDLFIFLSVVAFFSYRPAVYLAALPVLASFLFTRVSSELDHEAISFLSLTSRLLIVIVIRECLYHWFHSSVLHEFEEKRLRKELASVSLVDPITGLQNNRHFELMLDREIMAARRHNSEMTVMVVSIEPLRLYTMTCGYNAYEDLLKRVAKGLRRGVYRPRDFISRVGSDEFAVLLPDTDLSGAKVVAERIQRHVHRCCDNLVKLDLEEPVCVMISILEWAPSCNVNRMSKSMHDAINELREQYEESDEKGDIVARYELLQGLRE</sequence>
<feature type="domain" description="GGDEF" evidence="4">
    <location>
        <begin position="239"/>
        <end position="380"/>
    </location>
</feature>
<dbReference type="InterPro" id="IPR000160">
    <property type="entry name" value="GGDEF_dom"/>
</dbReference>
<gene>
    <name evidence="5" type="ORF">C942_03699</name>
</gene>
<keyword evidence="3" id="KW-0812">Transmembrane</keyword>
<dbReference type="PANTHER" id="PTHR45138">
    <property type="entry name" value="REGULATORY COMPONENTS OF SENSORY TRANSDUCTION SYSTEM"/>
    <property type="match status" value="1"/>
</dbReference>
<dbReference type="OrthoDB" id="5811490at2"/>
<dbReference type="NCBIfam" id="TIGR00254">
    <property type="entry name" value="GGDEF"/>
    <property type="match status" value="1"/>
</dbReference>
<dbReference type="EMBL" id="AMZO01000004">
    <property type="protein sequence ID" value="ELR67098.1"/>
    <property type="molecule type" value="Genomic_DNA"/>
</dbReference>
<dbReference type="SMART" id="SM00267">
    <property type="entry name" value="GGDEF"/>
    <property type="match status" value="1"/>
</dbReference>
<dbReference type="InterPro" id="IPR043128">
    <property type="entry name" value="Rev_trsase/Diguanyl_cyclase"/>
</dbReference>
<dbReference type="Proteomes" id="UP000011134">
    <property type="component" value="Unassembled WGS sequence"/>
</dbReference>
<name>L8JFR0_9GAMM</name>
<dbReference type="GO" id="GO:0043709">
    <property type="term" value="P:cell adhesion involved in single-species biofilm formation"/>
    <property type="evidence" value="ECO:0007669"/>
    <property type="project" value="TreeGrafter"/>
</dbReference>
<dbReference type="GO" id="GO:1902201">
    <property type="term" value="P:negative regulation of bacterial-type flagellum-dependent cell motility"/>
    <property type="evidence" value="ECO:0007669"/>
    <property type="project" value="TreeGrafter"/>
</dbReference>
<evidence type="ECO:0000313" key="5">
    <source>
        <dbReference type="EMBL" id="ELR67098.1"/>
    </source>
</evidence>
<evidence type="ECO:0000256" key="3">
    <source>
        <dbReference type="SAM" id="Phobius"/>
    </source>
</evidence>
<organism evidence="5 6">
    <name type="scientific">Photobacterium marinum</name>
    <dbReference type="NCBI Taxonomy" id="1056511"/>
    <lineage>
        <taxon>Bacteria</taxon>
        <taxon>Pseudomonadati</taxon>
        <taxon>Pseudomonadota</taxon>
        <taxon>Gammaproteobacteria</taxon>
        <taxon>Vibrionales</taxon>
        <taxon>Vibrionaceae</taxon>
        <taxon>Photobacterium</taxon>
    </lineage>
</organism>
<dbReference type="Pfam" id="PF00990">
    <property type="entry name" value="GGDEF"/>
    <property type="match status" value="1"/>
</dbReference>
<dbReference type="CDD" id="cd01949">
    <property type="entry name" value="GGDEF"/>
    <property type="match status" value="1"/>
</dbReference>
<dbReference type="Pfam" id="PF17178">
    <property type="entry name" value="MASE5"/>
    <property type="match status" value="1"/>
</dbReference>
<keyword evidence="3" id="KW-0472">Membrane</keyword>
<feature type="transmembrane region" description="Helical" evidence="3">
    <location>
        <begin position="59"/>
        <end position="78"/>
    </location>
</feature>
<evidence type="ECO:0000256" key="2">
    <source>
        <dbReference type="ARBA" id="ARBA00034247"/>
    </source>
</evidence>
<dbReference type="EC" id="2.7.7.65" evidence="1"/>
<dbReference type="Gene3D" id="3.30.70.270">
    <property type="match status" value="1"/>
</dbReference>
<dbReference type="GO" id="GO:0052621">
    <property type="term" value="F:diguanylate cyclase activity"/>
    <property type="evidence" value="ECO:0007669"/>
    <property type="project" value="UniProtKB-EC"/>
</dbReference>
<dbReference type="InterPro" id="IPR029787">
    <property type="entry name" value="Nucleotide_cyclase"/>
</dbReference>
<proteinExistence type="predicted"/>
<dbReference type="AlphaFoldDB" id="L8JFR0"/>
<evidence type="ECO:0000259" key="4">
    <source>
        <dbReference type="PROSITE" id="PS50887"/>
    </source>
</evidence>
<comment type="catalytic activity">
    <reaction evidence="2">
        <text>2 GTP = 3',3'-c-di-GMP + 2 diphosphate</text>
        <dbReference type="Rhea" id="RHEA:24898"/>
        <dbReference type="ChEBI" id="CHEBI:33019"/>
        <dbReference type="ChEBI" id="CHEBI:37565"/>
        <dbReference type="ChEBI" id="CHEBI:58805"/>
        <dbReference type="EC" id="2.7.7.65"/>
    </reaction>
</comment>
<reference evidence="5 6" key="1">
    <citation type="submission" date="2012-12" db="EMBL/GenBank/DDBJ databases">
        <title>Genome Assembly of Photobacterium sp. AK15.</title>
        <authorList>
            <person name="Khatri I."/>
            <person name="Vaidya B."/>
            <person name="Srinivas T.N.R."/>
            <person name="Subramanian S."/>
            <person name="Pinnaka A."/>
        </authorList>
    </citation>
    <scope>NUCLEOTIDE SEQUENCE [LARGE SCALE GENOMIC DNA]</scope>
    <source>
        <strain evidence="5 6">AK15</strain>
    </source>
</reference>
<evidence type="ECO:0000313" key="6">
    <source>
        <dbReference type="Proteomes" id="UP000011134"/>
    </source>
</evidence>
<dbReference type="GO" id="GO:0005886">
    <property type="term" value="C:plasma membrane"/>
    <property type="evidence" value="ECO:0007669"/>
    <property type="project" value="TreeGrafter"/>
</dbReference>
<dbReference type="InterPro" id="IPR050469">
    <property type="entry name" value="Diguanylate_Cyclase"/>
</dbReference>
<keyword evidence="6" id="KW-1185">Reference proteome</keyword>
<dbReference type="PROSITE" id="PS50887">
    <property type="entry name" value="GGDEF"/>
    <property type="match status" value="1"/>
</dbReference>
<dbReference type="SUPFAM" id="SSF55073">
    <property type="entry name" value="Nucleotide cyclase"/>
    <property type="match status" value="1"/>
</dbReference>